<keyword evidence="2" id="KW-1185">Reference proteome</keyword>
<protein>
    <submittedName>
        <fullName evidence="1">Uncharacterized protein</fullName>
    </submittedName>
</protein>
<dbReference type="EMBL" id="JADEXQ010000017">
    <property type="protein sequence ID" value="MBE9029511.1"/>
    <property type="molecule type" value="Genomic_DNA"/>
</dbReference>
<comment type="caution">
    <text evidence="1">The sequence shown here is derived from an EMBL/GenBank/DDBJ whole genome shotgun (WGS) entry which is preliminary data.</text>
</comment>
<dbReference type="Proteomes" id="UP000625316">
    <property type="component" value="Unassembled WGS sequence"/>
</dbReference>
<reference evidence="1" key="1">
    <citation type="submission" date="2020-10" db="EMBL/GenBank/DDBJ databases">
        <authorList>
            <person name="Castelo-Branco R."/>
            <person name="Eusebio N."/>
            <person name="Adriana R."/>
            <person name="Vieira A."/>
            <person name="Brugerolle De Fraissinette N."/>
            <person name="Rezende De Castro R."/>
            <person name="Schneider M.P."/>
            <person name="Vasconcelos V."/>
            <person name="Leao P.N."/>
        </authorList>
    </citation>
    <scope>NUCLEOTIDE SEQUENCE</scope>
    <source>
        <strain evidence="1">LEGE 11480</strain>
    </source>
</reference>
<sequence length="117" mass="13071">MARYTCSLTLGISVDDLHEAMKPVLEDCNFNVLYTSHEYIMARENPGNVPFPKLVTAEVLINRTTATDTAVSMKFVLKNEELPLQANNHCQQMFNQLNQAVSDAPQWKLIESVVGAS</sequence>
<accession>A0A928VJ24</accession>
<proteinExistence type="predicted"/>
<evidence type="ECO:0000313" key="2">
    <source>
        <dbReference type="Proteomes" id="UP000625316"/>
    </source>
</evidence>
<gene>
    <name evidence="1" type="ORF">IQ266_07010</name>
</gene>
<dbReference type="RefSeq" id="WP_264324330.1">
    <property type="nucleotide sequence ID" value="NZ_JADEXQ010000017.1"/>
</dbReference>
<name>A0A928VJ24_9CYAN</name>
<dbReference type="AlphaFoldDB" id="A0A928VJ24"/>
<evidence type="ECO:0000313" key="1">
    <source>
        <dbReference type="EMBL" id="MBE9029511.1"/>
    </source>
</evidence>
<organism evidence="1 2">
    <name type="scientific">Romeriopsis navalis LEGE 11480</name>
    <dbReference type="NCBI Taxonomy" id="2777977"/>
    <lineage>
        <taxon>Bacteria</taxon>
        <taxon>Bacillati</taxon>
        <taxon>Cyanobacteriota</taxon>
        <taxon>Cyanophyceae</taxon>
        <taxon>Leptolyngbyales</taxon>
        <taxon>Leptolyngbyaceae</taxon>
        <taxon>Romeriopsis</taxon>
        <taxon>Romeriopsis navalis</taxon>
    </lineage>
</organism>